<sequence>MAKDTKKAVETKAVEASNVENIEEQILSKNKLETSLVEEAEKEIKKETDDRKKSQLKTAILEANYINSRELLELRKHRKEEKVRKKALEDTLVALNELKGGKFTPIQYENRVKEIVKEKRNSFKEIEENHSTLIKELRNNFPSYYSLEWEYNNWTENRASRYDF</sequence>
<keyword evidence="1" id="KW-0175">Coiled coil</keyword>
<evidence type="ECO:0000256" key="1">
    <source>
        <dbReference type="SAM" id="Coils"/>
    </source>
</evidence>
<protein>
    <submittedName>
        <fullName evidence="2">Uncharacterized protein</fullName>
    </submittedName>
</protein>
<feature type="coiled-coil region" evidence="1">
    <location>
        <begin position="30"/>
        <end position="136"/>
    </location>
</feature>
<evidence type="ECO:0000313" key="2">
    <source>
        <dbReference type="EMBL" id="XCD08439.1"/>
    </source>
</evidence>
<proteinExistence type="predicted"/>
<accession>A0AAU8B831</accession>
<dbReference type="EMBL" id="PP511876">
    <property type="protein sequence ID" value="XCD08439.1"/>
    <property type="molecule type" value="Genomic_DNA"/>
</dbReference>
<reference evidence="2" key="1">
    <citation type="submission" date="2024-03" db="EMBL/GenBank/DDBJ databases">
        <title>Diverse circular DNA viruses in blood, oral, and fecal samples of captive lemurs.</title>
        <authorList>
            <person name="Paietta E.N."/>
            <person name="Kraberger S."/>
            <person name="Lund M.C."/>
            <person name="Custer J.M."/>
            <person name="Vargas K.M."/>
            <person name="Ehmke E.E."/>
            <person name="Yoder A.D."/>
            <person name="Varsani A."/>
        </authorList>
    </citation>
    <scope>NUCLEOTIDE SEQUENCE</scope>
    <source>
        <strain evidence="2">Duke_30FF_63</strain>
    </source>
</reference>
<name>A0AAU8B831_9CAUD</name>
<organism evidence="2">
    <name type="scientific">Dulem virus 42</name>
    <dbReference type="NCBI Taxonomy" id="3145760"/>
    <lineage>
        <taxon>Viruses</taxon>
        <taxon>Duplodnaviria</taxon>
        <taxon>Heunggongvirae</taxon>
        <taxon>Uroviricota</taxon>
        <taxon>Caudoviricetes</taxon>
    </lineage>
</organism>